<organism evidence="2 3">
    <name type="scientific">Eruca vesicaria subsp. sativa</name>
    <name type="common">Garden rocket</name>
    <name type="synonym">Eruca sativa</name>
    <dbReference type="NCBI Taxonomy" id="29727"/>
    <lineage>
        <taxon>Eukaryota</taxon>
        <taxon>Viridiplantae</taxon>
        <taxon>Streptophyta</taxon>
        <taxon>Embryophyta</taxon>
        <taxon>Tracheophyta</taxon>
        <taxon>Spermatophyta</taxon>
        <taxon>Magnoliopsida</taxon>
        <taxon>eudicotyledons</taxon>
        <taxon>Gunneridae</taxon>
        <taxon>Pentapetalae</taxon>
        <taxon>rosids</taxon>
        <taxon>malvids</taxon>
        <taxon>Brassicales</taxon>
        <taxon>Brassicaceae</taxon>
        <taxon>Brassiceae</taxon>
        <taxon>Eruca</taxon>
    </lineage>
</organism>
<dbReference type="InterPro" id="IPR021983">
    <property type="entry name" value="PRP8_domainIV"/>
</dbReference>
<dbReference type="Pfam" id="PF12134">
    <property type="entry name" value="PRP8_domainIV"/>
    <property type="match status" value="1"/>
</dbReference>
<proteinExistence type="predicted"/>
<dbReference type="EMBL" id="CAKOAT010083266">
    <property type="protein sequence ID" value="CAH8315673.1"/>
    <property type="molecule type" value="Genomic_DNA"/>
</dbReference>
<dbReference type="AlphaFoldDB" id="A0ABC8J705"/>
<dbReference type="FunFam" id="3.30.420.230:FF:000003">
    <property type="entry name" value="Pre-mRNA-processing-splicing factor 8"/>
    <property type="match status" value="1"/>
</dbReference>
<dbReference type="Gene3D" id="3.30.420.230">
    <property type="match status" value="1"/>
</dbReference>
<gene>
    <name evidence="2" type="ORF">ERUC_LOCUS7481</name>
</gene>
<reference evidence="2 3" key="1">
    <citation type="submission" date="2022-03" db="EMBL/GenBank/DDBJ databases">
        <authorList>
            <person name="Macdonald S."/>
            <person name="Ahmed S."/>
            <person name="Newling K."/>
        </authorList>
    </citation>
    <scope>NUCLEOTIDE SEQUENCE [LARGE SCALE GENOMIC DNA]</scope>
</reference>
<dbReference type="Gene3D" id="1.20.80.40">
    <property type="match status" value="1"/>
</dbReference>
<protein>
    <recommendedName>
        <fullName evidence="1">PRP8 domain-containing protein</fullName>
    </recommendedName>
</protein>
<dbReference type="InterPro" id="IPR012337">
    <property type="entry name" value="RNaseH-like_sf"/>
</dbReference>
<dbReference type="Proteomes" id="UP001642260">
    <property type="component" value="Unassembled WGS sequence"/>
</dbReference>
<sequence length="284" mass="31951">MSSSNNDAALLYSPPGTDELMEPYLSTQNYEEIFTNKITWFVDDTNVYRVIVHNMHGGKLTYTTNGAVFILNPKTGQLFFKVIHASVWTGQRLLGGQVAKWKTAEEVGALVRTRHALEEPDQIIVTREGMLDPLEVHLLDIPNILIRGSELKLPFHACLKVEKLGDVVSKATESEMVLFNIYDDWLENISAFTAFTRLVLILRALDVDKDKAKMLLKPDESVVTEAHHVWPTLSDDEWMKVEVALRDVIVSDYAEKKNVKASDLTQAEIRDIILGADITSPSLV</sequence>
<dbReference type="InterPro" id="IPR043172">
    <property type="entry name" value="Prp8_domainIV_palm"/>
</dbReference>
<evidence type="ECO:0000313" key="3">
    <source>
        <dbReference type="Proteomes" id="UP001642260"/>
    </source>
</evidence>
<dbReference type="InterPro" id="IPR027652">
    <property type="entry name" value="PRP8"/>
</dbReference>
<comment type="caution">
    <text evidence="2">The sequence shown here is derived from an EMBL/GenBank/DDBJ whole genome shotgun (WGS) entry which is preliminary data.</text>
</comment>
<feature type="domain" description="PRP8" evidence="1">
    <location>
        <begin position="22"/>
        <end position="250"/>
    </location>
</feature>
<dbReference type="CDD" id="cd13838">
    <property type="entry name" value="RNase_H_like_Prp8_IV"/>
    <property type="match status" value="1"/>
</dbReference>
<name>A0ABC8J705_ERUVS</name>
<keyword evidence="3" id="KW-1185">Reference proteome</keyword>
<evidence type="ECO:0000313" key="2">
    <source>
        <dbReference type="EMBL" id="CAH8315673.1"/>
    </source>
</evidence>
<dbReference type="InterPro" id="IPR043173">
    <property type="entry name" value="Prp8_domainIV_fingers"/>
</dbReference>
<dbReference type="SUPFAM" id="SSF53098">
    <property type="entry name" value="Ribonuclease H-like"/>
    <property type="match status" value="1"/>
</dbReference>
<accession>A0ABC8J705</accession>
<evidence type="ECO:0000259" key="1">
    <source>
        <dbReference type="Pfam" id="PF12134"/>
    </source>
</evidence>
<dbReference type="PANTHER" id="PTHR11140:SF0">
    <property type="entry name" value="PRE-MRNA-PROCESSING-SPLICING FACTOR 8"/>
    <property type="match status" value="1"/>
</dbReference>
<dbReference type="PANTHER" id="PTHR11140">
    <property type="entry name" value="PRE-MRNA SPLICING FACTOR PRP8"/>
    <property type="match status" value="1"/>
</dbReference>